<dbReference type="GO" id="GO:0003677">
    <property type="term" value="F:DNA binding"/>
    <property type="evidence" value="ECO:0007669"/>
    <property type="project" value="TreeGrafter"/>
</dbReference>
<feature type="compositionally biased region" description="Basic residues" evidence="7">
    <location>
        <begin position="107"/>
        <end position="116"/>
    </location>
</feature>
<feature type="compositionally biased region" description="Acidic residues" evidence="7">
    <location>
        <begin position="80"/>
        <end position="90"/>
    </location>
</feature>
<dbReference type="GO" id="GO:0000785">
    <property type="term" value="C:chromatin"/>
    <property type="evidence" value="ECO:0007669"/>
    <property type="project" value="TreeGrafter"/>
</dbReference>
<evidence type="ECO:0000256" key="6">
    <source>
        <dbReference type="ARBA" id="ARBA00023242"/>
    </source>
</evidence>
<feature type="compositionally biased region" description="Basic and acidic residues" evidence="7">
    <location>
        <begin position="124"/>
        <end position="138"/>
    </location>
</feature>
<keyword evidence="3" id="KW-0067">ATP-binding</keyword>
<dbReference type="PANTHER" id="PTHR45623">
    <property type="entry name" value="CHROMODOMAIN-HELICASE-DNA-BINDING PROTEIN 3-RELATED-RELATED"/>
    <property type="match status" value="1"/>
</dbReference>
<evidence type="ECO:0000256" key="3">
    <source>
        <dbReference type="ARBA" id="ARBA00022840"/>
    </source>
</evidence>
<evidence type="ECO:0000256" key="1">
    <source>
        <dbReference type="ARBA" id="ARBA00004123"/>
    </source>
</evidence>
<dbReference type="InterPro" id="IPR016197">
    <property type="entry name" value="Chromo-like_dom_sf"/>
</dbReference>
<feature type="region of interest" description="Disordered" evidence="7">
    <location>
        <begin position="1"/>
        <end position="140"/>
    </location>
</feature>
<protein>
    <submittedName>
        <fullName evidence="9">Chromo domain-containing protein</fullName>
    </submittedName>
</protein>
<feature type="domain" description="Chromo" evidence="8">
    <location>
        <begin position="177"/>
        <end position="269"/>
    </location>
</feature>
<dbReference type="CDD" id="cd18666">
    <property type="entry name" value="CD1_tandem_CHD1-2_like"/>
    <property type="match status" value="1"/>
</dbReference>
<keyword evidence="4" id="KW-0805">Transcription regulation</keyword>
<evidence type="ECO:0000256" key="7">
    <source>
        <dbReference type="SAM" id="MobiDB-lite"/>
    </source>
</evidence>
<dbReference type="PANTHER" id="PTHR45623:SF14">
    <property type="entry name" value="CHROMODOMAIN-HELICASE-DNA-BINDING PROTEIN 1"/>
    <property type="match status" value="1"/>
</dbReference>
<dbReference type="Pfam" id="PF00385">
    <property type="entry name" value="Chromo"/>
    <property type="match status" value="1"/>
</dbReference>
<dbReference type="PROSITE" id="PS50013">
    <property type="entry name" value="CHROMO_2"/>
    <property type="match status" value="1"/>
</dbReference>
<proteinExistence type="predicted"/>
<keyword evidence="6" id="KW-0539">Nucleus</keyword>
<organism evidence="9">
    <name type="scientific">Gongylonema pulchrum</name>
    <dbReference type="NCBI Taxonomy" id="637853"/>
    <lineage>
        <taxon>Eukaryota</taxon>
        <taxon>Metazoa</taxon>
        <taxon>Ecdysozoa</taxon>
        <taxon>Nematoda</taxon>
        <taxon>Chromadorea</taxon>
        <taxon>Rhabditida</taxon>
        <taxon>Spirurina</taxon>
        <taxon>Spiruromorpha</taxon>
        <taxon>Spiruroidea</taxon>
        <taxon>Gongylonematidae</taxon>
        <taxon>Gongylonema</taxon>
    </lineage>
</organism>
<comment type="subcellular location">
    <subcellularLocation>
        <location evidence="1">Nucleus</location>
    </subcellularLocation>
</comment>
<feature type="compositionally biased region" description="Basic and acidic residues" evidence="7">
    <location>
        <begin position="34"/>
        <end position="59"/>
    </location>
</feature>
<dbReference type="GO" id="GO:0003682">
    <property type="term" value="F:chromatin binding"/>
    <property type="evidence" value="ECO:0007669"/>
    <property type="project" value="TreeGrafter"/>
</dbReference>
<dbReference type="GO" id="GO:0005634">
    <property type="term" value="C:nucleus"/>
    <property type="evidence" value="ECO:0007669"/>
    <property type="project" value="UniProtKB-SubCell"/>
</dbReference>
<dbReference type="GO" id="GO:0005524">
    <property type="term" value="F:ATP binding"/>
    <property type="evidence" value="ECO:0007669"/>
    <property type="project" value="UniProtKB-KW"/>
</dbReference>
<dbReference type="SMART" id="SM00298">
    <property type="entry name" value="CHROMO"/>
    <property type="match status" value="1"/>
</dbReference>
<sequence>LTPDARSDSIFSAENEDDATLAASASPRKKRGIKITDETRKFLENENILRRSGRQRRENSGTNASEQRPLKRPLSHSEEISDEEEEEGEFEITPMLPKTTQKSLKALPKKKVRKHSANSNGDSDGARPARRNKPEARKNRINYRDISSGEEINSDDVLEWDEGGAAGASEQNASGSETIEKVLRHRAGYPGATGASTTLYNVEDRGDPNVRLGEAGSNAELERQYLIKWLGWSHLHNTWESESSLKACNAKGLKKIDNYMKRLREIEEW</sequence>
<dbReference type="GO" id="GO:0016887">
    <property type="term" value="F:ATP hydrolysis activity"/>
    <property type="evidence" value="ECO:0007669"/>
    <property type="project" value="TreeGrafter"/>
</dbReference>
<dbReference type="SUPFAM" id="SSF54160">
    <property type="entry name" value="Chromo domain-like"/>
    <property type="match status" value="1"/>
</dbReference>
<evidence type="ECO:0000259" key="8">
    <source>
        <dbReference type="PROSITE" id="PS50013"/>
    </source>
</evidence>
<dbReference type="WBParaSite" id="GPUH_0001773801-mRNA-1">
    <property type="protein sequence ID" value="GPUH_0001773801-mRNA-1"/>
    <property type="gene ID" value="GPUH_0001773801"/>
</dbReference>
<dbReference type="GO" id="GO:0140658">
    <property type="term" value="F:ATP-dependent chromatin remodeler activity"/>
    <property type="evidence" value="ECO:0007669"/>
    <property type="project" value="TreeGrafter"/>
</dbReference>
<dbReference type="PROSITE" id="PS00598">
    <property type="entry name" value="CHROMO_1"/>
    <property type="match status" value="1"/>
</dbReference>
<keyword evidence="5" id="KW-0804">Transcription</keyword>
<accession>A0A183E9S4</accession>
<dbReference type="InterPro" id="IPR023780">
    <property type="entry name" value="Chromo_domain"/>
</dbReference>
<dbReference type="AlphaFoldDB" id="A0A183E9S4"/>
<dbReference type="GO" id="GO:0042393">
    <property type="term" value="F:histone binding"/>
    <property type="evidence" value="ECO:0007669"/>
    <property type="project" value="TreeGrafter"/>
</dbReference>
<dbReference type="Gene3D" id="2.40.50.40">
    <property type="match status" value="1"/>
</dbReference>
<evidence type="ECO:0000256" key="5">
    <source>
        <dbReference type="ARBA" id="ARBA00023163"/>
    </source>
</evidence>
<evidence type="ECO:0000256" key="4">
    <source>
        <dbReference type="ARBA" id="ARBA00023015"/>
    </source>
</evidence>
<reference evidence="9" key="1">
    <citation type="submission" date="2016-06" db="UniProtKB">
        <authorList>
            <consortium name="WormBaseParasite"/>
        </authorList>
    </citation>
    <scope>IDENTIFICATION</scope>
</reference>
<keyword evidence="2" id="KW-0547">Nucleotide-binding</keyword>
<dbReference type="GO" id="GO:0034728">
    <property type="term" value="P:nucleosome organization"/>
    <property type="evidence" value="ECO:0007669"/>
    <property type="project" value="TreeGrafter"/>
</dbReference>
<evidence type="ECO:0000313" key="9">
    <source>
        <dbReference type="WBParaSite" id="GPUH_0001773801-mRNA-1"/>
    </source>
</evidence>
<dbReference type="InterPro" id="IPR000953">
    <property type="entry name" value="Chromo/chromo_shadow_dom"/>
</dbReference>
<dbReference type="InterPro" id="IPR023779">
    <property type="entry name" value="Chromodomain_CS"/>
</dbReference>
<evidence type="ECO:0000256" key="2">
    <source>
        <dbReference type="ARBA" id="ARBA00022741"/>
    </source>
</evidence>
<name>A0A183E9S4_9BILA</name>